<dbReference type="OrthoDB" id="3748032at2"/>
<name>A0A255GP35_9ACTN</name>
<feature type="region of interest" description="Disordered" evidence="1">
    <location>
        <begin position="1"/>
        <end position="206"/>
    </location>
</feature>
<feature type="compositionally biased region" description="Low complexity" evidence="1">
    <location>
        <begin position="70"/>
        <end position="92"/>
    </location>
</feature>
<reference evidence="2 3" key="1">
    <citation type="submission" date="2017-07" db="EMBL/GenBank/DDBJ databases">
        <title>Draft whole genome sequences of clinical Proprionibacteriaceae strains.</title>
        <authorList>
            <person name="Bernier A.-M."/>
            <person name="Bernard K."/>
            <person name="Domingo M.-C."/>
        </authorList>
    </citation>
    <scope>NUCLEOTIDE SEQUENCE [LARGE SCALE GENOMIC DNA]</scope>
    <source>
        <strain evidence="2 3">NML 030167</strain>
    </source>
</reference>
<proteinExistence type="predicted"/>
<dbReference type="Proteomes" id="UP000215896">
    <property type="component" value="Unassembled WGS sequence"/>
</dbReference>
<evidence type="ECO:0000313" key="2">
    <source>
        <dbReference type="EMBL" id="OYO16326.1"/>
    </source>
</evidence>
<dbReference type="EMBL" id="NMVO01000004">
    <property type="protein sequence ID" value="OYO16326.1"/>
    <property type="molecule type" value="Genomic_DNA"/>
</dbReference>
<feature type="compositionally biased region" description="Pro residues" evidence="1">
    <location>
        <begin position="8"/>
        <end position="31"/>
    </location>
</feature>
<evidence type="ECO:0000256" key="1">
    <source>
        <dbReference type="SAM" id="MobiDB-lite"/>
    </source>
</evidence>
<comment type="caution">
    <text evidence="2">The sequence shown here is derived from an EMBL/GenBank/DDBJ whole genome shotgun (WGS) entry which is preliminary data.</text>
</comment>
<dbReference type="AlphaFoldDB" id="A0A255GP35"/>
<protein>
    <submittedName>
        <fullName evidence="2">Uncharacterized protein</fullName>
    </submittedName>
</protein>
<keyword evidence="3" id="KW-1185">Reference proteome</keyword>
<feature type="compositionally biased region" description="Gly residues" evidence="1">
    <location>
        <begin position="93"/>
        <end position="136"/>
    </location>
</feature>
<accession>A0A255GP35</accession>
<evidence type="ECO:0000313" key="3">
    <source>
        <dbReference type="Proteomes" id="UP000215896"/>
    </source>
</evidence>
<feature type="compositionally biased region" description="Low complexity" evidence="1">
    <location>
        <begin position="177"/>
        <end position="188"/>
    </location>
</feature>
<feature type="compositionally biased region" description="Pro residues" evidence="1">
    <location>
        <begin position="140"/>
        <end position="160"/>
    </location>
</feature>
<gene>
    <name evidence="2" type="ORF">CGZ94_05150</name>
</gene>
<organism evidence="2 3">
    <name type="scientific">Enemella evansiae</name>
    <dbReference type="NCBI Taxonomy" id="2016499"/>
    <lineage>
        <taxon>Bacteria</taxon>
        <taxon>Bacillati</taxon>
        <taxon>Actinomycetota</taxon>
        <taxon>Actinomycetes</taxon>
        <taxon>Propionibacteriales</taxon>
        <taxon>Propionibacteriaceae</taxon>
        <taxon>Enemella</taxon>
    </lineage>
</organism>
<sequence>MEDRTIPRPAPEPPDPLPSVSPAPDPAPAPEIPVGTPEPGGLHAEPIAPPRVGTESAGWADPSLVGPGSGAQPGALGAPGAPGPLGASASGPGALGAPGAGTPTGAGGFGGPAGPGGPGGPGGAGGFAGPPGGFAGGAPAPAPAPVPAPSGAPPAVPPAGNPGVQANLGQNQPPANPGTAAVAPVAPGRTDAPRIAPTNPANPTGVAATALAGTSLAAAGLRPAGPRTDLHTTGMVAVRRFGPEELRSQLVPDDPWLIVFQKVLRPGEADELLSGRRRTLRGLLNPAHQVNHLRTPAEHHDALGLGFAVDDGTGRLEMPFHRGAESVDLLRCNGIRSDDLIVPVSVDWSGEAAGSLPVQREHRAPWTGTGHAPGSSSTAPIEELELLGHLRTPIPHAAEIWRRYADGSIEWVASHDATTGRWSSGPEAPEPSGSPLCNGKYLLGSDGSATPVQELDDEQLLLLDGPVRRLVPRAEYGRPVALTTIGRWGSARVQLLRTEQNRVLVDYLGDSLDEASALGFVQLGQGEWEPRWVPEAAVTDRTEYRRAYRA</sequence>